<proteinExistence type="predicted"/>
<comment type="caution">
    <text evidence="1">The sequence shown here is derived from an EMBL/GenBank/DDBJ whole genome shotgun (WGS) entry which is preliminary data.</text>
</comment>
<feature type="non-terminal residue" evidence="1">
    <location>
        <position position="235"/>
    </location>
</feature>
<reference evidence="1" key="1">
    <citation type="submission" date="2021-06" db="EMBL/GenBank/DDBJ databases">
        <authorList>
            <person name="Kallberg Y."/>
            <person name="Tangrot J."/>
            <person name="Rosling A."/>
        </authorList>
    </citation>
    <scope>NUCLEOTIDE SEQUENCE</scope>
    <source>
        <strain evidence="1">MA461A</strain>
    </source>
</reference>
<gene>
    <name evidence="1" type="ORF">RPERSI_LOCUS12844</name>
</gene>
<protein>
    <submittedName>
        <fullName evidence="1">5413_t:CDS:1</fullName>
    </submittedName>
</protein>
<evidence type="ECO:0000313" key="2">
    <source>
        <dbReference type="Proteomes" id="UP000789920"/>
    </source>
</evidence>
<dbReference type="EMBL" id="CAJVQC010027870">
    <property type="protein sequence ID" value="CAG8737845.1"/>
    <property type="molecule type" value="Genomic_DNA"/>
</dbReference>
<dbReference type="Proteomes" id="UP000789920">
    <property type="component" value="Unassembled WGS sequence"/>
</dbReference>
<evidence type="ECO:0000313" key="1">
    <source>
        <dbReference type="EMBL" id="CAG8737845.1"/>
    </source>
</evidence>
<feature type="non-terminal residue" evidence="1">
    <location>
        <position position="1"/>
    </location>
</feature>
<accession>A0ACA9Q6F0</accession>
<keyword evidence="2" id="KW-1185">Reference proteome</keyword>
<name>A0ACA9Q6F0_9GLOM</name>
<sequence>LSIIASRYFPTIDSLIQEYLTPHILSLQRQQLSESFLYDASEISYEWDNNIPEPTDIIESGYLEDNYERYQICLKALLQPLQREDVMQIWTVNILVIVSPTQLTFGICLISALQIYYKDINESDNDSWNTDKIDELQEPDLSTWNFDYSPNSSHLSNSSSSAVSKLNNTDDLFSEIIQLGSRGNKETAEQVKYRLEFEEYPKTALDGVACIYNIAGMDLKKEYDRYERKERHNRM</sequence>
<organism evidence="1 2">
    <name type="scientific">Racocetra persica</name>
    <dbReference type="NCBI Taxonomy" id="160502"/>
    <lineage>
        <taxon>Eukaryota</taxon>
        <taxon>Fungi</taxon>
        <taxon>Fungi incertae sedis</taxon>
        <taxon>Mucoromycota</taxon>
        <taxon>Glomeromycotina</taxon>
        <taxon>Glomeromycetes</taxon>
        <taxon>Diversisporales</taxon>
        <taxon>Gigasporaceae</taxon>
        <taxon>Racocetra</taxon>
    </lineage>
</organism>